<evidence type="ECO:0000313" key="1">
    <source>
        <dbReference type="EMBL" id="BAT91279.1"/>
    </source>
</evidence>
<name>A0A0S3SEK0_PHAAN</name>
<feature type="non-terminal residue" evidence="1">
    <location>
        <position position="1"/>
    </location>
</feature>
<gene>
    <name evidence="1" type="primary">Vigan.06G259700</name>
    <name evidence="1" type="ORF">VIGAN_06259700</name>
</gene>
<proteinExistence type="predicted"/>
<evidence type="ECO:0000313" key="2">
    <source>
        <dbReference type="Proteomes" id="UP000291084"/>
    </source>
</evidence>
<protein>
    <submittedName>
        <fullName evidence="1">Uncharacterized protein</fullName>
    </submittedName>
</protein>
<reference evidence="1 2" key="1">
    <citation type="journal article" date="2015" name="Sci. Rep.">
        <title>The power of single molecule real-time sequencing technology in the de novo assembly of a eukaryotic genome.</title>
        <authorList>
            <person name="Sakai H."/>
            <person name="Naito K."/>
            <person name="Ogiso-Tanaka E."/>
            <person name="Takahashi Y."/>
            <person name="Iseki K."/>
            <person name="Muto C."/>
            <person name="Satou K."/>
            <person name="Teruya K."/>
            <person name="Shiroma A."/>
            <person name="Shimoji M."/>
            <person name="Hirano T."/>
            <person name="Itoh T."/>
            <person name="Kaga A."/>
            <person name="Tomooka N."/>
        </authorList>
    </citation>
    <scope>NUCLEOTIDE SEQUENCE [LARGE SCALE GENOMIC DNA]</scope>
    <source>
        <strain evidence="2">cv. Shumari</strain>
    </source>
</reference>
<sequence>NTNSYNYTLEFSRFLFLCDKQYQFNHHTLKFSRFFSSCHKQYQFPRHTLALSPFLFLPQQAIPIFSSHFSLISTALKKYNAPNPPFYLHPTPILTSSLFSSLARAEGGTKGRRRFQHGRRRLQCSWRPWGGATAMVMWWTRAAANKGEKETVGSL</sequence>
<dbReference type="Proteomes" id="UP000291084">
    <property type="component" value="Chromosome 6"/>
</dbReference>
<keyword evidence="2" id="KW-1185">Reference proteome</keyword>
<dbReference type="AlphaFoldDB" id="A0A0S3SEK0"/>
<dbReference type="EMBL" id="AP015039">
    <property type="protein sequence ID" value="BAT91279.1"/>
    <property type="molecule type" value="Genomic_DNA"/>
</dbReference>
<organism evidence="1 2">
    <name type="scientific">Vigna angularis var. angularis</name>
    <dbReference type="NCBI Taxonomy" id="157739"/>
    <lineage>
        <taxon>Eukaryota</taxon>
        <taxon>Viridiplantae</taxon>
        <taxon>Streptophyta</taxon>
        <taxon>Embryophyta</taxon>
        <taxon>Tracheophyta</taxon>
        <taxon>Spermatophyta</taxon>
        <taxon>Magnoliopsida</taxon>
        <taxon>eudicotyledons</taxon>
        <taxon>Gunneridae</taxon>
        <taxon>Pentapetalae</taxon>
        <taxon>rosids</taxon>
        <taxon>fabids</taxon>
        <taxon>Fabales</taxon>
        <taxon>Fabaceae</taxon>
        <taxon>Papilionoideae</taxon>
        <taxon>50 kb inversion clade</taxon>
        <taxon>NPAAA clade</taxon>
        <taxon>indigoferoid/millettioid clade</taxon>
        <taxon>Phaseoleae</taxon>
        <taxon>Vigna</taxon>
    </lineage>
</organism>
<accession>A0A0S3SEK0</accession>